<keyword evidence="1" id="KW-0472">Membrane</keyword>
<accession>A0A8S1R3E8</accession>
<comment type="caution">
    <text evidence="2">The sequence shown here is derived from an EMBL/GenBank/DDBJ whole genome shotgun (WGS) entry which is preliminary data.</text>
</comment>
<keyword evidence="1" id="KW-0812">Transmembrane</keyword>
<name>A0A8S1R3E8_9CILI</name>
<keyword evidence="3" id="KW-1185">Reference proteome</keyword>
<dbReference type="Proteomes" id="UP000692954">
    <property type="component" value="Unassembled WGS sequence"/>
</dbReference>
<evidence type="ECO:0008006" key="4">
    <source>
        <dbReference type="Google" id="ProtNLM"/>
    </source>
</evidence>
<gene>
    <name evidence="2" type="ORF">PSON_ATCC_30995.1.T1350002</name>
</gene>
<evidence type="ECO:0000313" key="2">
    <source>
        <dbReference type="EMBL" id="CAD8121863.1"/>
    </source>
</evidence>
<proteinExistence type="predicted"/>
<dbReference type="AlphaFoldDB" id="A0A8S1R3E8"/>
<sequence length="171" mass="21339">MAIPIINLWHSHSNGKSGLRIIYTPDQNDDLSYDDQKTQIKYTLLYLIQFHQIKQFSWFYYTSININRFILYVIIYYKQISKYINQNIEFYFQIVQMTILNRNKYYNLKQKRLMEYYLLFQDDTNNEKYFVSQIQYYCFIHKQQHIRKLQNKISCYKISEMNFVFQYTYKK</sequence>
<organism evidence="2 3">
    <name type="scientific">Paramecium sonneborni</name>
    <dbReference type="NCBI Taxonomy" id="65129"/>
    <lineage>
        <taxon>Eukaryota</taxon>
        <taxon>Sar</taxon>
        <taxon>Alveolata</taxon>
        <taxon>Ciliophora</taxon>
        <taxon>Intramacronucleata</taxon>
        <taxon>Oligohymenophorea</taxon>
        <taxon>Peniculida</taxon>
        <taxon>Parameciidae</taxon>
        <taxon>Paramecium</taxon>
    </lineage>
</organism>
<evidence type="ECO:0000313" key="3">
    <source>
        <dbReference type="Proteomes" id="UP000692954"/>
    </source>
</evidence>
<feature type="transmembrane region" description="Helical" evidence="1">
    <location>
        <begin position="58"/>
        <end position="77"/>
    </location>
</feature>
<protein>
    <recommendedName>
        <fullName evidence="4">Transmembrane protein</fullName>
    </recommendedName>
</protein>
<reference evidence="2" key="1">
    <citation type="submission" date="2021-01" db="EMBL/GenBank/DDBJ databases">
        <authorList>
            <consortium name="Genoscope - CEA"/>
            <person name="William W."/>
        </authorList>
    </citation>
    <scope>NUCLEOTIDE SEQUENCE</scope>
</reference>
<evidence type="ECO:0000256" key="1">
    <source>
        <dbReference type="SAM" id="Phobius"/>
    </source>
</evidence>
<dbReference type="EMBL" id="CAJJDN010000135">
    <property type="protein sequence ID" value="CAD8121863.1"/>
    <property type="molecule type" value="Genomic_DNA"/>
</dbReference>
<keyword evidence="1" id="KW-1133">Transmembrane helix</keyword>